<feature type="compositionally biased region" description="Polar residues" evidence="1">
    <location>
        <begin position="189"/>
        <end position="208"/>
    </location>
</feature>
<accession>A0A6D2HQ09</accession>
<sequence length="375" mass="41616">MGKQHEADVEPNSEIGFVVELAEESQFQPYMELVAAHRALDVGLEQHKVEACSSNPYRFGSTYDIVVVGQVIPQAQWYPPPQYQMYYQNDMGYYYMPQPYDVPSQHQVPCVLPPIPYMAETHSPPQVQPQLLSLSLALHQPHVVSPSASLPQANPLSLPHNTIGEGPSHSRQPYPLWCLEPIYPQANQARSPPNNMHVSHQVGTQPPQVQRHLPPPSPHVPPPLSLPTMQTFKLNQPTTQNHGFRPQLNYHSATAFPGGWGQAAPCFPALKLSGMEGSKNQVPQNQTSDEATNGVNDVKHDVEIPTPKSKHELKGKHVMEEGVSFESKTVVLELWDSPIMDFPEMVDHLHLREHVGDSPCINPKQNEESGSGGLG</sequence>
<feature type="region of interest" description="Disordered" evidence="1">
    <location>
        <begin position="189"/>
        <end position="220"/>
    </location>
</feature>
<protein>
    <submittedName>
        <fullName evidence="2">Uncharacterized protein</fullName>
    </submittedName>
</protein>
<organism evidence="2 3">
    <name type="scientific">Microthlaspi erraticum</name>
    <dbReference type="NCBI Taxonomy" id="1685480"/>
    <lineage>
        <taxon>Eukaryota</taxon>
        <taxon>Viridiplantae</taxon>
        <taxon>Streptophyta</taxon>
        <taxon>Embryophyta</taxon>
        <taxon>Tracheophyta</taxon>
        <taxon>Spermatophyta</taxon>
        <taxon>Magnoliopsida</taxon>
        <taxon>eudicotyledons</taxon>
        <taxon>Gunneridae</taxon>
        <taxon>Pentapetalae</taxon>
        <taxon>rosids</taxon>
        <taxon>malvids</taxon>
        <taxon>Brassicales</taxon>
        <taxon>Brassicaceae</taxon>
        <taxon>Coluteocarpeae</taxon>
        <taxon>Microthlaspi</taxon>
    </lineage>
</organism>
<comment type="caution">
    <text evidence="2">The sequence shown here is derived from an EMBL/GenBank/DDBJ whole genome shotgun (WGS) entry which is preliminary data.</text>
</comment>
<name>A0A6D2HQ09_9BRAS</name>
<proteinExistence type="predicted"/>
<evidence type="ECO:0000313" key="2">
    <source>
        <dbReference type="EMBL" id="CAA7015595.1"/>
    </source>
</evidence>
<dbReference type="EMBL" id="CACVBM020000188">
    <property type="protein sequence ID" value="CAA7015595.1"/>
    <property type="molecule type" value="Genomic_DNA"/>
</dbReference>
<keyword evidence="3" id="KW-1185">Reference proteome</keyword>
<evidence type="ECO:0000313" key="3">
    <source>
        <dbReference type="Proteomes" id="UP000467841"/>
    </source>
</evidence>
<reference evidence="2" key="1">
    <citation type="submission" date="2020-01" db="EMBL/GenBank/DDBJ databases">
        <authorList>
            <person name="Mishra B."/>
        </authorList>
    </citation>
    <scope>NUCLEOTIDE SEQUENCE [LARGE SCALE GENOMIC DNA]</scope>
</reference>
<evidence type="ECO:0000256" key="1">
    <source>
        <dbReference type="SAM" id="MobiDB-lite"/>
    </source>
</evidence>
<dbReference type="AlphaFoldDB" id="A0A6D2HQ09"/>
<feature type="region of interest" description="Disordered" evidence="1">
    <location>
        <begin position="355"/>
        <end position="375"/>
    </location>
</feature>
<gene>
    <name evidence="2" type="ORF">MERR_LOCUS2830</name>
</gene>
<dbReference type="Proteomes" id="UP000467841">
    <property type="component" value="Unassembled WGS sequence"/>
</dbReference>